<dbReference type="PANTHER" id="PTHR31513">
    <property type="entry name" value="EPHRIN TYPE-B RECEPTOR"/>
    <property type="match status" value="1"/>
</dbReference>
<feature type="non-terminal residue" evidence="2">
    <location>
        <position position="1"/>
    </location>
</feature>
<name>X6N637_RETFI</name>
<protein>
    <submittedName>
        <fullName evidence="2">Uncharacterized protein</fullName>
    </submittedName>
</protein>
<sequence length="342" mass="36377">TELTKLRAENAAQVEEIGKLRVRVVDVDNGSMTPSTELKKDTLEMEMKEAKSERKEKKNGSKRQRKTCEEMVTSVLFNPKLFSRPLQNGVDFLLVGEHKKTVKLKNNEWTEFKFGVYLIGDEITVTADCDGWFIKDLGQVKINTSHLWIKHHTSTIDCSGLGHHSDSGPGKGGIFTGIGKKQWYVGGGAGHGSKGAEFDLSFGCGHGKGGDVYGEETLLKQMFCGSGGGSSQNENGVWKGGRGGGIIHLVVQQQLINGGTLRCDGLDGESHAGGGGSGGSILIQLHSSSDTCPHTLGAISCKGGNVSGGNEGGCGRIAIYGSQISDQELKLIAPLPFCKLGK</sequence>
<proteinExistence type="predicted"/>
<dbReference type="Proteomes" id="UP000023152">
    <property type="component" value="Unassembled WGS sequence"/>
</dbReference>
<evidence type="ECO:0000313" key="3">
    <source>
        <dbReference type="Proteomes" id="UP000023152"/>
    </source>
</evidence>
<comment type="caution">
    <text evidence="2">The sequence shown here is derived from an EMBL/GenBank/DDBJ whole genome shotgun (WGS) entry which is preliminary data.</text>
</comment>
<accession>X6N637</accession>
<evidence type="ECO:0000313" key="2">
    <source>
        <dbReference type="EMBL" id="ETO21476.1"/>
    </source>
</evidence>
<evidence type="ECO:0000256" key="1">
    <source>
        <dbReference type="SAM" id="MobiDB-lite"/>
    </source>
</evidence>
<feature type="compositionally biased region" description="Basic and acidic residues" evidence="1">
    <location>
        <begin position="37"/>
        <end position="59"/>
    </location>
</feature>
<reference evidence="2 3" key="1">
    <citation type="journal article" date="2013" name="Curr. Biol.">
        <title>The Genome of the Foraminiferan Reticulomyxa filosa.</title>
        <authorList>
            <person name="Glockner G."/>
            <person name="Hulsmann N."/>
            <person name="Schleicher M."/>
            <person name="Noegel A.A."/>
            <person name="Eichinger L."/>
            <person name="Gallinger C."/>
            <person name="Pawlowski J."/>
            <person name="Sierra R."/>
            <person name="Euteneuer U."/>
            <person name="Pillet L."/>
            <person name="Moustafa A."/>
            <person name="Platzer M."/>
            <person name="Groth M."/>
            <person name="Szafranski K."/>
            <person name="Schliwa M."/>
        </authorList>
    </citation>
    <scope>NUCLEOTIDE SEQUENCE [LARGE SCALE GENOMIC DNA]</scope>
</reference>
<keyword evidence="3" id="KW-1185">Reference proteome</keyword>
<gene>
    <name evidence="2" type="ORF">RFI_15728</name>
</gene>
<feature type="region of interest" description="Disordered" evidence="1">
    <location>
        <begin position="31"/>
        <end position="65"/>
    </location>
</feature>
<dbReference type="PANTHER" id="PTHR31513:SF2">
    <property type="entry name" value="MRAZ"/>
    <property type="match status" value="1"/>
</dbReference>
<dbReference type="EMBL" id="ASPP01011581">
    <property type="protein sequence ID" value="ETO21476.1"/>
    <property type="molecule type" value="Genomic_DNA"/>
</dbReference>
<organism evidence="2 3">
    <name type="scientific">Reticulomyxa filosa</name>
    <dbReference type="NCBI Taxonomy" id="46433"/>
    <lineage>
        <taxon>Eukaryota</taxon>
        <taxon>Sar</taxon>
        <taxon>Rhizaria</taxon>
        <taxon>Retaria</taxon>
        <taxon>Foraminifera</taxon>
        <taxon>Monothalamids</taxon>
        <taxon>Reticulomyxidae</taxon>
        <taxon>Reticulomyxa</taxon>
    </lineage>
</organism>
<dbReference type="AlphaFoldDB" id="X6N637"/>